<accession>A0A7X0IXN8</accession>
<sequence length="440" mass="50895">MQLKRSDLYNRVCEAPLSRLAPEFGLTGTALAEICRQHEIPYPGSGYWTRKSLGIAAELPALPDGIDAIIEITPVTPKPREKEVRATERDTRLKARPAAKTRRHEHHPLLVGAEEHLRNSRTAKDGEFLRPYKRILPDVISSEASLSRALSIANHLYLALDRLGYRVHIAPAGEDHHRMHIKEQEIERKDRKYGRYHTGSIWGPDRPTIVYIDTVPVGLALTEMTERVTMRYLNGEYHREDSKLVRSMKSWQLTHSWTTEQDMPSGRFRIVAYSPKRGVDWTLTWQDTESEPLTGVIPEILRTLQASTDKLQALMTAEDEAEAKRKKERQEEWERYERREDERKIAQAIKESQQQLSEIIDSWGKAMVVERFFTDVEDRLAEATDEERQLLNERVKLARRMMGSIDPLEFIKNWRAPGDRYQSKYGELPRPPAGGRSDEQ</sequence>
<dbReference type="EMBL" id="JACHBG010000028">
    <property type="protein sequence ID" value="MBB6488915.1"/>
    <property type="molecule type" value="Genomic_DNA"/>
</dbReference>
<protein>
    <submittedName>
        <fullName evidence="3">Uncharacterized protein</fullName>
    </submittedName>
</protein>
<proteinExistence type="predicted"/>
<dbReference type="Proteomes" id="UP000565576">
    <property type="component" value="Unassembled WGS sequence"/>
</dbReference>
<name>A0A7X0IXN8_9HYPH</name>
<dbReference type="RefSeq" id="WP_184710763.1">
    <property type="nucleotide sequence ID" value="NZ_JACHBG010000028.1"/>
</dbReference>
<feature type="compositionally biased region" description="Basic and acidic residues" evidence="2">
    <location>
        <begin position="79"/>
        <end position="93"/>
    </location>
</feature>
<evidence type="ECO:0000256" key="1">
    <source>
        <dbReference type="SAM" id="Coils"/>
    </source>
</evidence>
<feature type="region of interest" description="Disordered" evidence="2">
    <location>
        <begin position="79"/>
        <end position="104"/>
    </location>
</feature>
<comment type="caution">
    <text evidence="3">The sequence shown here is derived from an EMBL/GenBank/DDBJ whole genome shotgun (WGS) entry which is preliminary data.</text>
</comment>
<gene>
    <name evidence="3" type="ORF">GGD46_006238</name>
</gene>
<reference evidence="3 4" key="1">
    <citation type="submission" date="2020-08" db="EMBL/GenBank/DDBJ databases">
        <title>Genomic Encyclopedia of Type Strains, Phase IV (KMG-V): Genome sequencing to study the core and pangenomes of soil and plant-associated prokaryotes.</title>
        <authorList>
            <person name="Whitman W."/>
        </authorList>
    </citation>
    <scope>NUCLEOTIDE SEQUENCE [LARGE SCALE GENOMIC DNA]</scope>
    <source>
        <strain evidence="3 4">SEMIA 4060</strain>
    </source>
</reference>
<evidence type="ECO:0000313" key="3">
    <source>
        <dbReference type="EMBL" id="MBB6488915.1"/>
    </source>
</evidence>
<keyword evidence="1" id="KW-0175">Coiled coil</keyword>
<evidence type="ECO:0000256" key="2">
    <source>
        <dbReference type="SAM" id="MobiDB-lite"/>
    </source>
</evidence>
<feature type="region of interest" description="Disordered" evidence="2">
    <location>
        <begin position="420"/>
        <end position="440"/>
    </location>
</feature>
<feature type="compositionally biased region" description="Basic residues" evidence="2">
    <location>
        <begin position="94"/>
        <end position="104"/>
    </location>
</feature>
<evidence type="ECO:0000313" key="4">
    <source>
        <dbReference type="Proteomes" id="UP000565576"/>
    </source>
</evidence>
<organism evidence="3 4">
    <name type="scientific">Rhizobium lusitanum</name>
    <dbReference type="NCBI Taxonomy" id="293958"/>
    <lineage>
        <taxon>Bacteria</taxon>
        <taxon>Pseudomonadati</taxon>
        <taxon>Pseudomonadota</taxon>
        <taxon>Alphaproteobacteria</taxon>
        <taxon>Hyphomicrobiales</taxon>
        <taxon>Rhizobiaceae</taxon>
        <taxon>Rhizobium/Agrobacterium group</taxon>
        <taxon>Rhizobium</taxon>
    </lineage>
</organism>
<dbReference type="AlphaFoldDB" id="A0A7X0IXN8"/>
<feature type="coiled-coil region" evidence="1">
    <location>
        <begin position="373"/>
        <end position="401"/>
    </location>
</feature>
<feature type="coiled-coil region" evidence="1">
    <location>
        <begin position="304"/>
        <end position="331"/>
    </location>
</feature>